<comment type="caution">
    <text evidence="4">The sequence shown here is derived from an EMBL/GenBank/DDBJ whole genome shotgun (WGS) entry which is preliminary data.</text>
</comment>
<dbReference type="InParanoid" id="A0A1Y2EC35"/>
<dbReference type="InterPro" id="IPR006629">
    <property type="entry name" value="LITAF"/>
</dbReference>
<feature type="region of interest" description="Disordered" evidence="1">
    <location>
        <begin position="1"/>
        <end position="31"/>
    </location>
</feature>
<feature type="compositionally biased region" description="Low complexity" evidence="1">
    <location>
        <begin position="134"/>
        <end position="151"/>
    </location>
</feature>
<proteinExistence type="predicted"/>
<keyword evidence="2" id="KW-1133">Transmembrane helix</keyword>
<name>A0A1Y2EC35_9PEZI</name>
<dbReference type="RefSeq" id="XP_040718692.1">
    <property type="nucleotide sequence ID" value="XM_040863424.1"/>
</dbReference>
<evidence type="ECO:0000256" key="1">
    <source>
        <dbReference type="SAM" id="MobiDB-lite"/>
    </source>
</evidence>
<evidence type="ECO:0000313" key="5">
    <source>
        <dbReference type="Proteomes" id="UP000193689"/>
    </source>
</evidence>
<dbReference type="Pfam" id="PF10601">
    <property type="entry name" value="zf-LITAF-like"/>
    <property type="match status" value="1"/>
</dbReference>
<reference evidence="4 5" key="1">
    <citation type="submission" date="2016-07" db="EMBL/GenBank/DDBJ databases">
        <title>Pervasive Adenine N6-methylation of Active Genes in Fungi.</title>
        <authorList>
            <consortium name="DOE Joint Genome Institute"/>
            <person name="Mondo S.J."/>
            <person name="Dannebaum R.O."/>
            <person name="Kuo R.C."/>
            <person name="Labutti K."/>
            <person name="Haridas S."/>
            <person name="Kuo A."/>
            <person name="Salamov A."/>
            <person name="Ahrendt S.R."/>
            <person name="Lipzen A."/>
            <person name="Sullivan W."/>
            <person name="Andreopoulos W.B."/>
            <person name="Clum A."/>
            <person name="Lindquist E."/>
            <person name="Daum C."/>
            <person name="Ramamoorthy G.K."/>
            <person name="Gryganskyi A."/>
            <person name="Culley D."/>
            <person name="Magnuson J.K."/>
            <person name="James T.Y."/>
            <person name="O'Malley M.A."/>
            <person name="Stajich J.E."/>
            <person name="Spatafora J.W."/>
            <person name="Visel A."/>
            <person name="Grigoriev I.V."/>
        </authorList>
    </citation>
    <scope>NUCLEOTIDE SEQUENCE [LARGE SCALE GENOMIC DNA]</scope>
    <source>
        <strain evidence="4 5">CBS 129021</strain>
    </source>
</reference>
<gene>
    <name evidence="4" type="ORF">BCR38DRAFT_481896</name>
</gene>
<dbReference type="AlphaFoldDB" id="A0A1Y2EC35"/>
<protein>
    <recommendedName>
        <fullName evidence="3">LITAF domain-containing protein</fullName>
    </recommendedName>
</protein>
<dbReference type="EMBL" id="MCFJ01000003">
    <property type="protein sequence ID" value="ORY68405.1"/>
    <property type="molecule type" value="Genomic_DNA"/>
</dbReference>
<keyword evidence="2" id="KW-0472">Membrane</keyword>
<sequence length="216" mass="23360">MAEPKVSPIQSPPAAHNGAPTPQHPPQNIMMIQPTPLNGLGALPAVIDCPYCHRRTQTRVHEEDSSMTIVAGIALGCLCICLACLPCILHWCQNIDHYCTGCNQRVVHIQHGGVPQVIAPPQNVPQQYKMENPQQYGDHQSPQPQQQHASGGMQSPSIQQYGIEQAPQNQYFGEAQSPGPYQLGGLQPQPSQLHFEAPSPGANGQPHNQGLPGYAK</sequence>
<dbReference type="Proteomes" id="UP000193689">
    <property type="component" value="Unassembled WGS sequence"/>
</dbReference>
<dbReference type="STRING" id="1141098.A0A1Y2EC35"/>
<feature type="transmembrane region" description="Helical" evidence="2">
    <location>
        <begin position="69"/>
        <end position="91"/>
    </location>
</feature>
<feature type="compositionally biased region" description="Low complexity" evidence="1">
    <location>
        <begin position="176"/>
        <end position="193"/>
    </location>
</feature>
<feature type="region of interest" description="Disordered" evidence="1">
    <location>
        <begin position="128"/>
        <end position="216"/>
    </location>
</feature>
<evidence type="ECO:0000259" key="3">
    <source>
        <dbReference type="PROSITE" id="PS51837"/>
    </source>
</evidence>
<organism evidence="4 5">
    <name type="scientific">Pseudomassariella vexata</name>
    <dbReference type="NCBI Taxonomy" id="1141098"/>
    <lineage>
        <taxon>Eukaryota</taxon>
        <taxon>Fungi</taxon>
        <taxon>Dikarya</taxon>
        <taxon>Ascomycota</taxon>
        <taxon>Pezizomycotina</taxon>
        <taxon>Sordariomycetes</taxon>
        <taxon>Xylariomycetidae</taxon>
        <taxon>Amphisphaeriales</taxon>
        <taxon>Pseudomassariaceae</taxon>
        <taxon>Pseudomassariella</taxon>
    </lineage>
</organism>
<feature type="compositionally biased region" description="Polar residues" evidence="1">
    <location>
        <begin position="152"/>
        <end position="171"/>
    </location>
</feature>
<keyword evidence="2" id="KW-0812">Transmembrane</keyword>
<keyword evidence="5" id="KW-1185">Reference proteome</keyword>
<evidence type="ECO:0000313" key="4">
    <source>
        <dbReference type="EMBL" id="ORY68405.1"/>
    </source>
</evidence>
<evidence type="ECO:0000256" key="2">
    <source>
        <dbReference type="SAM" id="Phobius"/>
    </source>
</evidence>
<dbReference type="OrthoDB" id="5599753at2759"/>
<dbReference type="SMART" id="SM00714">
    <property type="entry name" value="LITAF"/>
    <property type="match status" value="1"/>
</dbReference>
<dbReference type="PROSITE" id="PS51837">
    <property type="entry name" value="LITAF"/>
    <property type="match status" value="1"/>
</dbReference>
<dbReference type="GeneID" id="63779636"/>
<accession>A0A1Y2EC35</accession>
<feature type="domain" description="LITAF" evidence="3">
    <location>
        <begin position="29"/>
        <end position="111"/>
    </location>
</feature>